<dbReference type="OMA" id="HRETSEF"/>
<dbReference type="PROSITE" id="PS51257">
    <property type="entry name" value="PROKAR_LIPOPROTEIN"/>
    <property type="match status" value="1"/>
</dbReference>
<dbReference type="RefSeq" id="NP_001155212.1">
    <property type="nucleotide sequence ID" value="NM_001161740.1"/>
</dbReference>
<reference evidence="12" key="8">
    <citation type="journal article" date="2020" name="Cell Rep.">
        <title>Endoderm-Derived Myeloid-like Metaphocytes in Zebrafish Gill Mediate Soluble Antigen-Induced Immunity.</title>
        <authorList>
            <person name="Lin X."/>
            <person name="Zhou Q."/>
            <person name="Lin G."/>
            <person name="Zhao C."/>
            <person name="Wen Z."/>
        </authorList>
    </citation>
    <scope>NUCLEOTIDE SEQUENCE</scope>
</reference>
<evidence type="ECO:0000256" key="7">
    <source>
        <dbReference type="ARBA" id="ARBA00023157"/>
    </source>
</evidence>
<evidence type="ECO:0000256" key="1">
    <source>
        <dbReference type="ARBA" id="ARBA00004613"/>
    </source>
</evidence>
<dbReference type="EMBL" id="BX001032">
    <property type="status" value="NOT_ANNOTATED_CDS"/>
    <property type="molecule type" value="Genomic_DNA"/>
</dbReference>
<keyword evidence="7" id="KW-1015">Disulfide bond</keyword>
<accession>A0A8M1NRQ3</accession>
<reference evidence="12" key="9">
    <citation type="journal article" date="2020" name="Mol. Cell">
        <title>TBK1-Mediated DRP1 Targeting Confers Nucleic Acid Sensing to Reprogram Mitochondrial Dynamics and Physiology.</title>
        <authorList>
            <person name="Chen S."/>
            <person name="Liu S."/>
            <person name="Wang J."/>
            <person name="Wu Q."/>
            <person name="Wang A."/>
            <person name="Guan H."/>
            <person name="Zhang Q."/>
            <person name="Zhang D."/>
            <person name="Wang X."/>
            <person name="Song H."/>
            <person name="Qin J."/>
            <person name="Zou J."/>
            <person name="Jiang Z."/>
            <person name="Ouyang S."/>
            <person name="Feng X.H."/>
            <person name="Liang T."/>
            <person name="Xu P."/>
        </authorList>
    </citation>
    <scope>NUCLEOTIDE SEQUENCE</scope>
</reference>
<dbReference type="SUPFAM" id="SSF47266">
    <property type="entry name" value="4-helical cytokines"/>
    <property type="match status" value="1"/>
</dbReference>
<proteinExistence type="evidence at transcript level"/>
<dbReference type="ZFIN" id="ZDB-GENE-080327-1">
    <property type="gene designation" value="ifnphi4"/>
</dbReference>
<dbReference type="GO" id="GO:0005615">
    <property type="term" value="C:extracellular space"/>
    <property type="evidence" value="ECO:0007669"/>
    <property type="project" value="UniProtKB-KW"/>
</dbReference>
<dbReference type="GO" id="GO:0002286">
    <property type="term" value="P:T cell activation involved in immune response"/>
    <property type="evidence" value="ECO:0000318"/>
    <property type="project" value="GO_Central"/>
</dbReference>
<dbReference type="GO" id="GO:0060337">
    <property type="term" value="P:type I interferon-mediated signaling pathway"/>
    <property type="evidence" value="ECO:0000318"/>
    <property type="project" value="GO_Central"/>
</dbReference>
<dbReference type="CTD" id="100302089"/>
<dbReference type="Pfam" id="PF00143">
    <property type="entry name" value="Interferon"/>
    <property type="match status" value="1"/>
</dbReference>
<evidence type="ECO:0000256" key="6">
    <source>
        <dbReference type="ARBA" id="ARBA00023118"/>
    </source>
</evidence>
<reference evidence="8 12" key="3">
    <citation type="journal article" date="2009" name="J. Immunol.">
        <title>The two groups of zebrafish virus-induced interferons signal via distinct receptors with specific and shared chains.</title>
        <authorList>
            <person name="Aggad D."/>
            <person name="Mazel M."/>
            <person name="Boudinot P."/>
            <person name="Mogensen K.E."/>
            <person name="Hamming O.J."/>
            <person name="Hartmann R."/>
            <person name="Kotenko S."/>
            <person name="Herbomel P."/>
            <person name="Lutfalla G."/>
            <person name="Levraud J.P."/>
        </authorList>
    </citation>
    <scope>NUCLEOTIDE SEQUENCE</scope>
</reference>
<keyword evidence="5" id="KW-0732">Signal</keyword>
<dbReference type="Gene3D" id="1.20.1250.10">
    <property type="match status" value="1"/>
</dbReference>
<dbReference type="InterPro" id="IPR000471">
    <property type="entry name" value="Interferon_alpha/beta/delta"/>
</dbReference>
<dbReference type="Ensembl" id="ENSDART00000161680.2">
    <property type="protein sequence ID" value="ENSDARP00000138528.1"/>
    <property type="gene ID" value="ENSDARG00000100678.2"/>
</dbReference>
<dbReference type="GO" id="GO:0002250">
    <property type="term" value="P:adaptive immune response"/>
    <property type="evidence" value="ECO:0000318"/>
    <property type="project" value="GO_Central"/>
</dbReference>
<dbReference type="AGR" id="ZFIN:ZDB-GENE-080327-1"/>
<reference evidence="12" key="5">
    <citation type="journal article" date="2012" name="Fish Shellfish Immunol.">
        <title>Molecular cloning and functional characterization of two duplicated two-cysteine containing type I interferon genes in rock bream Oplegnathus fasciatus.</title>
        <authorList>
            <person name="Wan Q."/>
            <person name="Wicramaarachchi W.D."/>
            <person name="Whang I."/>
            <person name="Lim B.S."/>
            <person name="Oh M.J."/>
            <person name="Jung S.J."/>
            <person name="Kim H.C."/>
            <person name="Yeo S.Y."/>
            <person name="Lee J."/>
        </authorList>
    </citation>
    <scope>NUCLEOTIDE SEQUENCE</scope>
</reference>
<dbReference type="Ensembl" id="ENSDART00000189044.1">
    <property type="protein sequence ID" value="ENSDARP00000149727.1"/>
    <property type="gene ID" value="ENSDARG00000116448.1"/>
</dbReference>
<dbReference type="GO" id="GO:0005125">
    <property type="term" value="F:cytokine activity"/>
    <property type="evidence" value="ECO:0007669"/>
    <property type="project" value="UniProtKB-KW"/>
</dbReference>
<comment type="similarity">
    <text evidence="2">Belongs to the alpha/beta interferon family.</text>
</comment>
<gene>
    <name evidence="9 12 13" type="primary">ifnphi4</name>
    <name evidence="8" type="synonym">IFNF4</name>
    <name evidence="12" type="synonym">ifnf4</name>
</gene>
<dbReference type="STRING" id="7955.ENSDARP00000138528"/>
<dbReference type="Proteomes" id="UP000000437">
    <property type="component" value="Chromosome 12"/>
</dbReference>
<dbReference type="eggNOG" id="ENOG502S7K1">
    <property type="taxonomic scope" value="Eukaryota"/>
</dbReference>
<dbReference type="EMBL" id="BX323464">
    <property type="status" value="NOT_ANNOTATED_CDS"/>
    <property type="molecule type" value="Genomic_DNA"/>
</dbReference>
<dbReference type="PaxDb" id="7955-ENSDARP00000108147"/>
<dbReference type="GO" id="GO:0006959">
    <property type="term" value="P:humoral immune response"/>
    <property type="evidence" value="ECO:0000318"/>
    <property type="project" value="GO_Central"/>
</dbReference>
<dbReference type="GO" id="GO:0043330">
    <property type="term" value="P:response to exogenous dsRNA"/>
    <property type="evidence" value="ECO:0000318"/>
    <property type="project" value="GO_Central"/>
</dbReference>
<comment type="subcellular location">
    <subcellularLocation>
        <location evidence="1">Secreted</location>
    </subcellularLocation>
</comment>
<protein>
    <submittedName>
        <fullName evidence="8">Inteferon phi 4</fullName>
    </submittedName>
    <submittedName>
        <fullName evidence="9 12">Interferon phi 4</fullName>
    </submittedName>
</protein>
<evidence type="ECO:0000313" key="12">
    <source>
        <dbReference type="RefSeq" id="NP_001155212.1"/>
    </source>
</evidence>
<evidence type="ECO:0000313" key="13">
    <source>
        <dbReference type="ZFIN" id="ZDB-GENE-080327-1"/>
    </source>
</evidence>
<organism evidence="8">
    <name type="scientific">Danio rerio</name>
    <name type="common">Zebrafish</name>
    <name type="synonym">Brachydanio rerio</name>
    <dbReference type="NCBI Taxonomy" id="7955"/>
    <lineage>
        <taxon>Eukaryota</taxon>
        <taxon>Metazoa</taxon>
        <taxon>Chordata</taxon>
        <taxon>Craniata</taxon>
        <taxon>Vertebrata</taxon>
        <taxon>Euteleostomi</taxon>
        <taxon>Actinopterygii</taxon>
        <taxon>Neopterygii</taxon>
        <taxon>Teleostei</taxon>
        <taxon>Ostariophysi</taxon>
        <taxon>Cypriniformes</taxon>
        <taxon>Danionidae</taxon>
        <taxon>Danioninae</taxon>
        <taxon>Danio</taxon>
    </lineage>
</organism>
<dbReference type="GO" id="GO:0051607">
    <property type="term" value="P:defense response to virus"/>
    <property type="evidence" value="ECO:0000314"/>
    <property type="project" value="ZFIN"/>
</dbReference>
<dbReference type="GO" id="GO:0005126">
    <property type="term" value="F:cytokine receptor binding"/>
    <property type="evidence" value="ECO:0007669"/>
    <property type="project" value="InterPro"/>
</dbReference>
<evidence type="ECO:0000256" key="2">
    <source>
        <dbReference type="ARBA" id="ARBA00011033"/>
    </source>
</evidence>
<sequence length="173" mass="20287">MKVFAAAQFCVLLSVGFSSVLGCRWVKHRLQHHHGVSLDLLRKMGEKVHDDNEDLNPIPYDLINNHRMAEPEKQIQFVIQALVEITALFDDALVPWDAKKMDDFLNIMHEEIDGLRSCGSYKMKRNKKLHLYFNRLRRMTELNTDGGRSWEMVRKRVISLMNQLHSFSFHTHV</sequence>
<evidence type="ECO:0000313" key="9">
    <source>
        <dbReference type="Ensembl" id="ENSDARP00000138528"/>
    </source>
</evidence>
<dbReference type="GO" id="GO:0002312">
    <property type="term" value="P:B cell activation involved in immune response"/>
    <property type="evidence" value="ECO:0000318"/>
    <property type="project" value="GO_Central"/>
</dbReference>
<evidence type="ECO:0000256" key="3">
    <source>
        <dbReference type="ARBA" id="ARBA00022514"/>
    </source>
</evidence>
<keyword evidence="4" id="KW-0964">Secreted</keyword>
<reference evidence="12" key="10">
    <citation type="journal article" date="2022" name="Cell Biosci.">
        <title>Both prokaryotes and eukaryotes produce an immune response against plasmids with 5'-GTTTGTT-3'.</title>
        <authorList>
            <person name="Li N."/>
            <person name="Jiang D."/>
            <person name="He L."/>
            <person name="Yue Y."/>
            <person name="Zhang Q."/>
            <person name="Wang S."/>
            <person name="Zhang Y."/>
            <person name="Wei Y."/>
            <person name="Zhao Q."/>
        </authorList>
    </citation>
    <scope>NUCLEOTIDE SEQUENCE</scope>
</reference>
<dbReference type="AlphaFoldDB" id="C5IX16"/>
<reference evidence="10" key="7">
    <citation type="submission" date="2018-04" db="UniProtKB">
        <authorList>
            <consortium name="Ensembl"/>
        </authorList>
    </citation>
    <scope>IDENTIFICATION</scope>
    <source>
        <strain evidence="9">Tuebingen</strain>
    </source>
</reference>
<dbReference type="HOGENOM" id="CLU_121486_0_0_1"/>
<dbReference type="GO" id="GO:0002323">
    <property type="term" value="P:natural killer cell activation involved in immune response"/>
    <property type="evidence" value="ECO:0000318"/>
    <property type="project" value="GO_Central"/>
</dbReference>
<evidence type="ECO:0000313" key="10">
    <source>
        <dbReference type="Ensembl" id="ENSDARP00000149727"/>
    </source>
</evidence>
<dbReference type="OrthoDB" id="8924072at2759"/>
<keyword evidence="3" id="KW-0202">Cytokine</keyword>
<dbReference type="PANTHER" id="PTHR11691:SF73">
    <property type="entry name" value="INTERFERON BETA"/>
    <property type="match status" value="1"/>
</dbReference>
<dbReference type="InterPro" id="IPR009079">
    <property type="entry name" value="4_helix_cytokine-like_core"/>
</dbReference>
<dbReference type="Bgee" id="ENSDARG00000100678">
    <property type="expression patterns" value="Expressed in swim bladder"/>
</dbReference>
<reference evidence="12" key="2">
    <citation type="journal article" date="2009" name="Dis. Model. Mech.">
        <title>The role of gamma interferon in innate immunity in the zebrafish embryo.</title>
        <authorList>
            <person name="Sieger D."/>
            <person name="Stein C."/>
            <person name="Neifer D."/>
            <person name="van der Sar A.M."/>
            <person name="Leptin M."/>
        </authorList>
    </citation>
    <scope>NUCLEOTIDE SEQUENCE</scope>
</reference>
<reference evidence="12" key="12">
    <citation type="journal article" date="2022" name="Immunohorizons">
        <title>Essential Role of RIG-I in Hematopoietic Precursor Emergence in Primitive Hematopoiesis during Zebrafish Development.</title>
        <authorList>
            <person name="Wang Y.Y."/>
            <person name="Nie L."/>
            <person name="Xu X.X."/>
            <person name="Shao T."/>
            <person name="Fan D.D."/>
            <person name="Lin A.F."/>
            <person name="Xiang L.X."/>
            <person name="Shao J.Z."/>
        </authorList>
    </citation>
    <scope>NUCLEOTIDE SEQUENCE</scope>
</reference>
<reference evidence="12" key="13">
    <citation type="submission" date="2025-04" db="UniProtKB">
        <authorList>
            <consortium name="RefSeq"/>
        </authorList>
    </citation>
    <scope>IDENTIFICATION</scope>
</reference>
<evidence type="ECO:0000256" key="5">
    <source>
        <dbReference type="ARBA" id="ARBA00022729"/>
    </source>
</evidence>
<dbReference type="SMR" id="C5IX16"/>
<name>C5IX16_DANRE</name>
<dbReference type="EMBL" id="FJ970648">
    <property type="protein sequence ID" value="ACR78436.1"/>
    <property type="molecule type" value="mRNA"/>
</dbReference>
<dbReference type="GeneID" id="100302089"/>
<evidence type="ECO:0000313" key="8">
    <source>
        <dbReference type="EMBL" id="ACR78436.1"/>
    </source>
</evidence>
<dbReference type="KEGG" id="dre:100302089"/>
<reference evidence="12" key="1">
    <citation type="journal article" date="2007" name="Genome Biol.">
        <title>Conservation and divergence of gene families encoding components of innate immune response systems in zebrafish.</title>
        <authorList>
            <person name="Stein C."/>
            <person name="Caccamo M."/>
            <person name="Laird G."/>
            <person name="Leptin M."/>
        </authorList>
    </citation>
    <scope>NUCLEOTIDE SEQUENCE</scope>
</reference>
<reference evidence="12" key="11">
    <citation type="journal article" date="2022" name="Cells">
        <title>Recapitulation of Retinal Damage in Zebrafish Larvae Infected with Zika Virus.</title>
        <authorList>
            <person name="Maleski A.L.A."/>
            <person name="Rosa J.G.S."/>
            <person name="Bernardo J.T.G."/>
            <person name="Astray R.M."/>
            <person name="Walker C.I.B."/>
            <person name="Lopes-Ferreira M."/>
            <person name="Lima C."/>
        </authorList>
    </citation>
    <scope>NUCLEOTIDE SEQUENCE</scope>
</reference>
<reference evidence="12" key="4">
    <citation type="journal article" date="2011" name="J. Virol.">
        <title>Crystal structure of Zebrafish interferons I and II reveals conservation of type I interferon structure in vertebrates.</title>
        <authorList>
            <person name="Hamming O.J."/>
            <person name="Lutfalla G."/>
            <person name="Levraud J.P."/>
            <person name="Hartmann R."/>
        </authorList>
    </citation>
    <scope>NUCLEOTIDE SEQUENCE</scope>
</reference>
<accession>C5IX16</accession>
<dbReference type="PANTHER" id="PTHR11691">
    <property type="entry name" value="TYPE I INTERFERON"/>
    <property type="match status" value="1"/>
</dbReference>
<keyword evidence="11" id="KW-1185">Reference proteome</keyword>
<keyword evidence="6" id="KW-0051">Antiviral defense</keyword>
<dbReference type="GeneTree" id="ENSGT00510000050089"/>
<evidence type="ECO:0000256" key="4">
    <source>
        <dbReference type="ARBA" id="ARBA00022525"/>
    </source>
</evidence>
<evidence type="ECO:0000313" key="11">
    <source>
        <dbReference type="Proteomes" id="UP000000437"/>
    </source>
</evidence>
<reference evidence="9 11" key="6">
    <citation type="journal article" date="2013" name="Nature">
        <title>The zebrafish reference genome sequence and its relationship to the human genome.</title>
        <authorList>
            <consortium name="Genome Reference Consortium Zebrafish"/>
            <person name="Howe K."/>
            <person name="Clark M.D."/>
            <person name="Torroja C.F."/>
            <person name="Torrance J."/>
            <person name="Berthelot C."/>
            <person name="Muffato M."/>
            <person name="Collins J.E."/>
            <person name="Humphray S."/>
            <person name="McLaren K."/>
            <person name="Matthews L."/>
            <person name="McLaren S."/>
            <person name="Sealy I."/>
            <person name="Caccamo M."/>
            <person name="Churcher C."/>
            <person name="Scott C."/>
            <person name="Barrett J.C."/>
            <person name="Koch R."/>
            <person name="Rauch G.J."/>
            <person name="White S."/>
            <person name="Chow W."/>
            <person name="Kilian B."/>
            <person name="Quintais L.T."/>
            <person name="Guerra-Assuncao J.A."/>
            <person name="Zhou Y."/>
            <person name="Gu Y."/>
            <person name="Yen J."/>
            <person name="Vogel J.H."/>
            <person name="Eyre T."/>
            <person name="Redmond S."/>
            <person name="Banerjee R."/>
            <person name="Chi J."/>
            <person name="Fu B."/>
            <person name="Langley E."/>
            <person name="Maguire S.F."/>
            <person name="Laird G.K."/>
            <person name="Lloyd D."/>
            <person name="Kenyon E."/>
            <person name="Donaldson S."/>
            <person name="Sehra H."/>
            <person name="Almeida-King J."/>
            <person name="Loveland J."/>
            <person name="Trevanion S."/>
            <person name="Jones M."/>
            <person name="Quail M."/>
            <person name="Willey D."/>
            <person name="Hunt A."/>
            <person name="Burton J."/>
            <person name="Sims S."/>
            <person name="McLay K."/>
            <person name="Plumb B."/>
            <person name="Davis J."/>
            <person name="Clee C."/>
            <person name="Oliver K."/>
            <person name="Clark R."/>
            <person name="Riddle C."/>
            <person name="Elliot D."/>
            <person name="Eliott D."/>
            <person name="Threadgold G."/>
            <person name="Harden G."/>
            <person name="Ware D."/>
            <person name="Begum S."/>
            <person name="Mortimore B."/>
            <person name="Mortimer B."/>
            <person name="Kerry G."/>
            <person name="Heath P."/>
            <person name="Phillimore B."/>
            <person name="Tracey A."/>
            <person name="Corby N."/>
            <person name="Dunn M."/>
            <person name="Johnson C."/>
            <person name="Wood J."/>
            <person name="Clark S."/>
            <person name="Pelan S."/>
            <person name="Griffiths G."/>
            <person name="Smith M."/>
            <person name="Glithero R."/>
            <person name="Howden P."/>
            <person name="Barker N."/>
            <person name="Lloyd C."/>
            <person name="Stevens C."/>
            <person name="Harley J."/>
            <person name="Holt K."/>
            <person name="Panagiotidis G."/>
            <person name="Lovell J."/>
            <person name="Beasley H."/>
            <person name="Henderson C."/>
            <person name="Gordon D."/>
            <person name="Auger K."/>
            <person name="Wright D."/>
            <person name="Collins J."/>
            <person name="Raisen C."/>
            <person name="Dyer L."/>
            <person name="Leung K."/>
            <person name="Robertson L."/>
            <person name="Ambridge K."/>
            <person name="Leongamornlert D."/>
            <person name="McGuire S."/>
            <person name="Gilderthorp R."/>
            <person name="Griffiths C."/>
            <person name="Manthravadi D."/>
            <person name="Nichol S."/>
            <person name="Barker G."/>
            <person name="Whitehead S."/>
            <person name="Kay M."/>
            <person name="Brown J."/>
            <person name="Murnane C."/>
            <person name="Gray E."/>
            <person name="Humphries M."/>
            <person name="Sycamore N."/>
            <person name="Barker D."/>
            <person name="Saunders D."/>
            <person name="Wallis J."/>
            <person name="Babbage A."/>
            <person name="Hammond S."/>
            <person name="Mashreghi-Mohammadi M."/>
            <person name="Barr L."/>
            <person name="Martin S."/>
            <person name="Wray P."/>
            <person name="Ellington A."/>
            <person name="Matthews N."/>
            <person name="Ellwood M."/>
            <person name="Woodmansey R."/>
            <person name="Clark G."/>
            <person name="Cooper J."/>
            <person name="Cooper J."/>
            <person name="Tromans A."/>
            <person name="Grafham D."/>
            <person name="Skuce C."/>
            <person name="Pandian R."/>
            <person name="Andrews R."/>
            <person name="Harrison E."/>
            <person name="Kimberley A."/>
            <person name="Garnett J."/>
            <person name="Fosker N."/>
            <person name="Hall R."/>
            <person name="Garner P."/>
            <person name="Kelly D."/>
            <person name="Bird C."/>
            <person name="Palmer S."/>
            <person name="Gehring I."/>
            <person name="Berger A."/>
            <person name="Dooley C.M."/>
            <person name="Ersan-Urun Z."/>
            <person name="Eser C."/>
            <person name="Geiger H."/>
            <person name="Geisler M."/>
            <person name="Karotki L."/>
            <person name="Kirn A."/>
            <person name="Konantz J."/>
            <person name="Konantz M."/>
            <person name="Oberlander M."/>
            <person name="Rudolph-Geiger S."/>
            <person name="Teucke M."/>
            <person name="Lanz C."/>
            <person name="Raddatz G."/>
            <person name="Osoegawa K."/>
            <person name="Zhu B."/>
            <person name="Rapp A."/>
            <person name="Widaa S."/>
            <person name="Langford C."/>
            <person name="Yang F."/>
            <person name="Schuster S.C."/>
            <person name="Carter N.P."/>
            <person name="Harrow J."/>
            <person name="Ning Z."/>
            <person name="Herrero J."/>
            <person name="Searle S.M."/>
            <person name="Enright A."/>
            <person name="Geisler R."/>
            <person name="Plasterk R.H."/>
            <person name="Lee C."/>
            <person name="Westerfield M."/>
            <person name="de Jong P.J."/>
            <person name="Zon L.I."/>
            <person name="Postlethwait J.H."/>
            <person name="Nusslein-Volhard C."/>
            <person name="Hubbard T.J."/>
            <person name="Roest Crollius H."/>
            <person name="Rogers J."/>
            <person name="Stemple D.L."/>
        </authorList>
    </citation>
    <scope>NUCLEOTIDE SEQUENCE [LARGE SCALE GENOMIC DNA]</scope>
    <source>
        <strain evidence="9">Tuebingen</strain>
    </source>
</reference>